<sequence>MDLSIDTTGAKTGNKSSRTPLCHLWWTLVLAVAGFLFGFQKGPLNIKTIWGLKLGEHVAVQHC</sequence>
<evidence type="ECO:0000313" key="2">
    <source>
        <dbReference type="EMBL" id="KAK9133566.1"/>
    </source>
</evidence>
<accession>A0AAP0JGE1</accession>
<feature type="transmembrane region" description="Helical" evidence="1">
    <location>
        <begin position="23"/>
        <end position="39"/>
    </location>
</feature>
<evidence type="ECO:0000313" key="3">
    <source>
        <dbReference type="Proteomes" id="UP001419268"/>
    </source>
</evidence>
<comment type="caution">
    <text evidence="2">The sequence shown here is derived from an EMBL/GenBank/DDBJ whole genome shotgun (WGS) entry which is preliminary data.</text>
</comment>
<organism evidence="2 3">
    <name type="scientific">Stephania cephalantha</name>
    <dbReference type="NCBI Taxonomy" id="152367"/>
    <lineage>
        <taxon>Eukaryota</taxon>
        <taxon>Viridiplantae</taxon>
        <taxon>Streptophyta</taxon>
        <taxon>Embryophyta</taxon>
        <taxon>Tracheophyta</taxon>
        <taxon>Spermatophyta</taxon>
        <taxon>Magnoliopsida</taxon>
        <taxon>Ranunculales</taxon>
        <taxon>Menispermaceae</taxon>
        <taxon>Menispermoideae</taxon>
        <taxon>Cissampelideae</taxon>
        <taxon>Stephania</taxon>
    </lineage>
</organism>
<dbReference type="EMBL" id="JBBNAG010000005">
    <property type="protein sequence ID" value="KAK9133566.1"/>
    <property type="molecule type" value="Genomic_DNA"/>
</dbReference>
<keyword evidence="1" id="KW-0812">Transmembrane</keyword>
<proteinExistence type="predicted"/>
<keyword evidence="1" id="KW-1133">Transmembrane helix</keyword>
<evidence type="ECO:0000256" key="1">
    <source>
        <dbReference type="SAM" id="Phobius"/>
    </source>
</evidence>
<keyword evidence="3" id="KW-1185">Reference proteome</keyword>
<gene>
    <name evidence="2" type="ORF">Scep_013094</name>
</gene>
<protein>
    <submittedName>
        <fullName evidence="2">Uncharacterized protein</fullName>
    </submittedName>
</protein>
<keyword evidence="1" id="KW-0472">Membrane</keyword>
<reference evidence="2 3" key="1">
    <citation type="submission" date="2024-01" db="EMBL/GenBank/DDBJ databases">
        <title>Genome assemblies of Stephania.</title>
        <authorList>
            <person name="Yang L."/>
        </authorList>
    </citation>
    <scope>NUCLEOTIDE SEQUENCE [LARGE SCALE GENOMIC DNA]</scope>
    <source>
        <strain evidence="2">JXDWG</strain>
        <tissue evidence="2">Leaf</tissue>
    </source>
</reference>
<dbReference type="AlphaFoldDB" id="A0AAP0JGE1"/>
<dbReference type="Proteomes" id="UP001419268">
    <property type="component" value="Unassembled WGS sequence"/>
</dbReference>
<name>A0AAP0JGE1_9MAGN</name>